<dbReference type="PANTHER" id="PTHR31286">
    <property type="entry name" value="GLYCINE-RICH CELL WALL STRUCTURAL PROTEIN 1.8-LIKE"/>
    <property type="match status" value="1"/>
</dbReference>
<evidence type="ECO:0000313" key="2">
    <source>
        <dbReference type="EMBL" id="TKR98074.1"/>
    </source>
</evidence>
<feature type="compositionally biased region" description="Polar residues" evidence="1">
    <location>
        <begin position="108"/>
        <end position="127"/>
    </location>
</feature>
<feature type="compositionally biased region" description="Acidic residues" evidence="1">
    <location>
        <begin position="131"/>
        <end position="161"/>
    </location>
</feature>
<protein>
    <submittedName>
        <fullName evidence="2">Uncharacterized protein</fullName>
    </submittedName>
</protein>
<evidence type="ECO:0000256" key="1">
    <source>
        <dbReference type="SAM" id="MobiDB-lite"/>
    </source>
</evidence>
<sequence length="280" mass="30433">MNKITKLPVWIQIYDLPFPLWIKEGLSEVASMVGQPLSCDELTLGCKRLDYARLCVEVDASLPFVHKFELEFSNTIREVHVNSDASPSHQVQDNASPATNTDDKQLNGDASTSHQGKRNAITSLATNTDEMSSEESDSSGETDTDSSDETDTDESASDSLDESQLKPSDLGDVNPITPPLSTNNHVRTSPLELPMCITSKQMALPSSSETSSSSQVPPTDLPKMTPSRAHPPKSISTAQSVGCDDTGFTLVTRRKKKKDIPEMKTRVATHRVAPSFLPSS</sequence>
<proteinExistence type="predicted"/>
<gene>
    <name evidence="2" type="ORF">D5086_0000206750</name>
</gene>
<name>A0A4U5PR05_POPAL</name>
<feature type="region of interest" description="Disordered" evidence="1">
    <location>
        <begin position="200"/>
        <end position="280"/>
    </location>
</feature>
<dbReference type="AlphaFoldDB" id="A0A4U5PR05"/>
<dbReference type="InterPro" id="IPR040256">
    <property type="entry name" value="At4g02000-like"/>
</dbReference>
<feature type="compositionally biased region" description="Polar residues" evidence="1">
    <location>
        <begin position="83"/>
        <end position="100"/>
    </location>
</feature>
<comment type="caution">
    <text evidence="2">The sequence shown here is derived from an EMBL/GenBank/DDBJ whole genome shotgun (WGS) entry which is preliminary data.</text>
</comment>
<accession>A0A4U5PR05</accession>
<dbReference type="PANTHER" id="PTHR31286:SF99">
    <property type="entry name" value="DUF4283 DOMAIN-CONTAINING PROTEIN"/>
    <property type="match status" value="1"/>
</dbReference>
<feature type="region of interest" description="Disordered" evidence="1">
    <location>
        <begin position="83"/>
        <end position="188"/>
    </location>
</feature>
<dbReference type="EMBL" id="RCHU01000697">
    <property type="protein sequence ID" value="TKR98074.1"/>
    <property type="molecule type" value="Genomic_DNA"/>
</dbReference>
<organism evidence="2">
    <name type="scientific">Populus alba</name>
    <name type="common">White poplar</name>
    <dbReference type="NCBI Taxonomy" id="43335"/>
    <lineage>
        <taxon>Eukaryota</taxon>
        <taxon>Viridiplantae</taxon>
        <taxon>Streptophyta</taxon>
        <taxon>Embryophyta</taxon>
        <taxon>Tracheophyta</taxon>
        <taxon>Spermatophyta</taxon>
        <taxon>Magnoliopsida</taxon>
        <taxon>eudicotyledons</taxon>
        <taxon>Gunneridae</taxon>
        <taxon>Pentapetalae</taxon>
        <taxon>rosids</taxon>
        <taxon>fabids</taxon>
        <taxon>Malpighiales</taxon>
        <taxon>Salicaceae</taxon>
        <taxon>Saliceae</taxon>
        <taxon>Populus</taxon>
    </lineage>
</organism>
<reference evidence="2" key="1">
    <citation type="submission" date="2018-10" db="EMBL/GenBank/DDBJ databases">
        <title>Population genomic analysis revealed the cold adaptation of white poplar.</title>
        <authorList>
            <person name="Liu Y.-J."/>
        </authorList>
    </citation>
    <scope>NUCLEOTIDE SEQUENCE [LARGE SCALE GENOMIC DNA]</scope>
    <source>
        <strain evidence="2">PAL-ZL1</strain>
    </source>
</reference>